<reference evidence="3 4" key="1">
    <citation type="journal article" date="2014" name="Genome Biol. Evol.">
        <title>The genome of the myxosporean Thelohanellus kitauei shows adaptations to nutrient acquisition within its fish host.</title>
        <authorList>
            <person name="Yang Y."/>
            <person name="Xiong J."/>
            <person name="Zhou Z."/>
            <person name="Huo F."/>
            <person name="Miao W."/>
            <person name="Ran C."/>
            <person name="Liu Y."/>
            <person name="Zhang J."/>
            <person name="Feng J."/>
            <person name="Wang M."/>
            <person name="Wang M."/>
            <person name="Wang L."/>
            <person name="Yao B."/>
        </authorList>
    </citation>
    <scope>NUCLEOTIDE SEQUENCE [LARGE SCALE GENOMIC DNA]</scope>
    <source>
        <strain evidence="3">Wuqing</strain>
    </source>
</reference>
<evidence type="ECO:0000256" key="1">
    <source>
        <dbReference type="ARBA" id="ARBA00009884"/>
    </source>
</evidence>
<comment type="similarity">
    <text evidence="1">Belongs to the STXBP/unc-18/SEC1 family.</text>
</comment>
<protein>
    <submittedName>
        <fullName evidence="3">Vacuolar protein sorting-associated protein 45</fullName>
    </submittedName>
</protein>
<dbReference type="InterPro" id="IPR036045">
    <property type="entry name" value="Sec1-like_sf"/>
</dbReference>
<keyword evidence="4" id="KW-1185">Reference proteome</keyword>
<evidence type="ECO:0000256" key="2">
    <source>
        <dbReference type="SAM" id="Coils"/>
    </source>
</evidence>
<organism evidence="3 4">
    <name type="scientific">Thelohanellus kitauei</name>
    <name type="common">Myxosporean</name>
    <dbReference type="NCBI Taxonomy" id="669202"/>
    <lineage>
        <taxon>Eukaryota</taxon>
        <taxon>Metazoa</taxon>
        <taxon>Cnidaria</taxon>
        <taxon>Myxozoa</taxon>
        <taxon>Myxosporea</taxon>
        <taxon>Bivalvulida</taxon>
        <taxon>Platysporina</taxon>
        <taxon>Myxobolidae</taxon>
        <taxon>Thelohanellus</taxon>
    </lineage>
</organism>
<proteinExistence type="inferred from homology"/>
<evidence type="ECO:0000313" key="4">
    <source>
        <dbReference type="Proteomes" id="UP000031668"/>
    </source>
</evidence>
<dbReference type="OMA" id="VHQLNNA"/>
<dbReference type="EMBL" id="JWZT01000912">
    <property type="protein sequence ID" value="KII73280.1"/>
    <property type="molecule type" value="Genomic_DNA"/>
</dbReference>
<dbReference type="InterPro" id="IPR001619">
    <property type="entry name" value="Sec1-like"/>
</dbReference>
<evidence type="ECO:0000313" key="3">
    <source>
        <dbReference type="EMBL" id="KII73280.1"/>
    </source>
</evidence>
<keyword evidence="2" id="KW-0175">Coiled coil</keyword>
<dbReference type="InterPro" id="IPR027482">
    <property type="entry name" value="Sec1-like_dom2"/>
</dbReference>
<dbReference type="Gene3D" id="3.90.830.10">
    <property type="entry name" value="Syntaxin Binding Protein 1, Chain A, domain 2"/>
    <property type="match status" value="1"/>
</dbReference>
<dbReference type="InterPro" id="IPR043127">
    <property type="entry name" value="Sec-1-like_dom3a"/>
</dbReference>
<gene>
    <name evidence="3" type="ORF">RF11_15150</name>
</gene>
<dbReference type="GO" id="GO:0016192">
    <property type="term" value="P:vesicle-mediated transport"/>
    <property type="evidence" value="ECO:0007669"/>
    <property type="project" value="InterPro"/>
</dbReference>
<dbReference type="Gene3D" id="1.25.40.60">
    <property type="match status" value="1"/>
</dbReference>
<dbReference type="Proteomes" id="UP000031668">
    <property type="component" value="Unassembled WGS sequence"/>
</dbReference>
<name>A0A0C2NA79_THEKT</name>
<dbReference type="OrthoDB" id="10266265at2759"/>
<dbReference type="Pfam" id="PF00995">
    <property type="entry name" value="Sec1"/>
    <property type="match status" value="1"/>
</dbReference>
<dbReference type="PANTHER" id="PTHR11679">
    <property type="entry name" value="VESICLE PROTEIN SORTING-ASSOCIATED"/>
    <property type="match status" value="1"/>
</dbReference>
<dbReference type="AlphaFoldDB" id="A0A0C2NA79"/>
<sequence length="385" mass="43995">MSLKLVPDIKFFKNSTLCEDLANHLFKKLSDSIAEFDDFNVHEKTLLIIIDRRIDPLSPLLLPWTYQAMVHETFTLKNNIIHISSVPDSPNEISEINLSSESDGIFQKNMHASFSELAKNIQEMLSEYQALKKDHQKTETIQDIKNIVDSLPKFQKVSSLVSKHINIASDLNNTVKNLKHPQQSEFEQNMMEKDEKGRSPLNQLLNFINDPEISNHDSLRLSLIYFIKHPKIIQKEKDCIFEALTSKGIKEELKAVEHIINYSQSQKDQSILSNMSPNPLSSPGRYLKNIVNADRIGFDSGPCISEIIKNPIKHNLLAHLPPLSGTNQSSGYLNSVFFVIGGFTYKESREMNELQRSNHTNLYLGGTWIHNSKSFIEEILDTYQN</sequence>
<dbReference type="SUPFAM" id="SSF56815">
    <property type="entry name" value="Sec1/munc18-like (SM) proteins"/>
    <property type="match status" value="1"/>
</dbReference>
<feature type="coiled-coil region" evidence="2">
    <location>
        <begin position="114"/>
        <end position="141"/>
    </location>
</feature>
<comment type="caution">
    <text evidence="3">The sequence shown here is derived from an EMBL/GenBank/DDBJ whole genome shotgun (WGS) entry which is preliminary data.</text>
</comment>
<dbReference type="Gene3D" id="3.40.50.1910">
    <property type="match status" value="1"/>
</dbReference>
<accession>A0A0C2NA79</accession>